<dbReference type="PIRSF" id="PIRSF001221">
    <property type="entry name" value="Amidase_fungi"/>
    <property type="match status" value="1"/>
</dbReference>
<keyword evidence="3" id="KW-1185">Reference proteome</keyword>
<evidence type="ECO:0000259" key="1">
    <source>
        <dbReference type="Pfam" id="PF01425"/>
    </source>
</evidence>
<dbReference type="GO" id="GO:0012505">
    <property type="term" value="C:endomembrane system"/>
    <property type="evidence" value="ECO:0007669"/>
    <property type="project" value="TreeGrafter"/>
</dbReference>
<dbReference type="PANTHER" id="PTHR43372">
    <property type="entry name" value="FATTY-ACID AMIDE HYDROLASE"/>
    <property type="match status" value="1"/>
</dbReference>
<dbReference type="InterPro" id="IPR036928">
    <property type="entry name" value="AS_sf"/>
</dbReference>
<organism evidence="2 3">
    <name type="scientific">Desulfosalsimonas propionicica</name>
    <dbReference type="NCBI Taxonomy" id="332175"/>
    <lineage>
        <taxon>Bacteria</taxon>
        <taxon>Pseudomonadati</taxon>
        <taxon>Thermodesulfobacteriota</taxon>
        <taxon>Desulfobacteria</taxon>
        <taxon>Desulfobacterales</taxon>
        <taxon>Desulfosalsimonadaceae</taxon>
        <taxon>Desulfosalsimonas</taxon>
    </lineage>
</organism>
<dbReference type="Gene3D" id="3.90.1300.10">
    <property type="entry name" value="Amidase signature (AS) domain"/>
    <property type="match status" value="1"/>
</dbReference>
<dbReference type="AlphaFoldDB" id="A0A7W0C796"/>
<protein>
    <submittedName>
        <fullName evidence="2">Amidase</fullName>
        <ecNumber evidence="2">3.5.1.4</ecNumber>
    </submittedName>
</protein>
<sequence length="488" mass="53255">MNEPAFQSALEQAAAIRTGQISAVELLEYYLERVQRFNPKLNAIVQTCPESARKRAEKADQAIARGELWGPLHGVPVTIKDTLEVVGMPCTSGSPVLKNHMPEKNAETVQSYIDAGAVVFGKTNIPLYGGDLQSFNKIYGQTNNPWNPECTPGGSSGGAAAALSAGLCCLEIGSDIGGSIRTPAHFCGLYGHKPSYGIVPQKGHIPPHPGIFTGEHGVCLDIMVVGPLARSIDDISLAMDLLIAPEPADRRGRQIRLPEPRRDSLKDLKIGLWMDDPVCPVDSSVGEVLQNAVDRLSAKKARIADKRPNVDFAGSHDCFLSLLAAVMGEGTPEKYFNKWLEDVKMLSPNDSSYLACHLRGATQLHRDWVLRDRLRQLLRQSWADFFREFDVLLCPVAPLPAIAHDQQYLYDRRITVNGNQREYMDLMGWAGLAGVVYLPATVIPAGRTRQGLPVGMQIVGPYLEDSTPIRAAKLISEVLGGFVPPDGY</sequence>
<dbReference type="RefSeq" id="WP_181550160.1">
    <property type="nucleotide sequence ID" value="NZ_JACDUS010000002.1"/>
</dbReference>
<dbReference type="Proteomes" id="UP000525298">
    <property type="component" value="Unassembled WGS sequence"/>
</dbReference>
<dbReference type="EC" id="3.5.1.4" evidence="2"/>
<proteinExistence type="predicted"/>
<dbReference type="EMBL" id="JACDUS010000002">
    <property type="protein sequence ID" value="MBA2880481.1"/>
    <property type="molecule type" value="Genomic_DNA"/>
</dbReference>
<dbReference type="NCBIfam" id="NF004816">
    <property type="entry name" value="PRK06170.1"/>
    <property type="match status" value="1"/>
</dbReference>
<dbReference type="InterPro" id="IPR023631">
    <property type="entry name" value="Amidase_dom"/>
</dbReference>
<accession>A0A7W0C796</accession>
<evidence type="ECO:0000313" key="2">
    <source>
        <dbReference type="EMBL" id="MBA2880481.1"/>
    </source>
</evidence>
<gene>
    <name evidence="2" type="ORF">HNR65_000799</name>
</gene>
<dbReference type="SUPFAM" id="SSF75304">
    <property type="entry name" value="Amidase signature (AS) enzymes"/>
    <property type="match status" value="1"/>
</dbReference>
<comment type="caution">
    <text evidence="2">The sequence shown here is derived from an EMBL/GenBank/DDBJ whole genome shotgun (WGS) entry which is preliminary data.</text>
</comment>
<dbReference type="PANTHER" id="PTHR43372:SF4">
    <property type="entry name" value="FATTY-ACID AMIDE HYDROLASE 2"/>
    <property type="match status" value="1"/>
</dbReference>
<keyword evidence="2" id="KW-0378">Hydrolase</keyword>
<reference evidence="2 3" key="1">
    <citation type="submission" date="2020-07" db="EMBL/GenBank/DDBJ databases">
        <title>Genomic Encyclopedia of Type Strains, Phase IV (KMG-IV): sequencing the most valuable type-strain genomes for metagenomic binning, comparative biology and taxonomic classification.</title>
        <authorList>
            <person name="Goeker M."/>
        </authorList>
    </citation>
    <scope>NUCLEOTIDE SEQUENCE [LARGE SCALE GENOMIC DNA]</scope>
    <source>
        <strain evidence="2 3">DSM 17721</strain>
    </source>
</reference>
<evidence type="ECO:0000313" key="3">
    <source>
        <dbReference type="Proteomes" id="UP000525298"/>
    </source>
</evidence>
<name>A0A7W0C796_9BACT</name>
<feature type="domain" description="Amidase" evidence="1">
    <location>
        <begin position="25"/>
        <end position="466"/>
    </location>
</feature>
<dbReference type="Pfam" id="PF01425">
    <property type="entry name" value="Amidase"/>
    <property type="match status" value="1"/>
</dbReference>
<dbReference type="GO" id="GO:0004040">
    <property type="term" value="F:amidase activity"/>
    <property type="evidence" value="ECO:0007669"/>
    <property type="project" value="UniProtKB-EC"/>
</dbReference>
<dbReference type="InterPro" id="IPR052739">
    <property type="entry name" value="FAAH2"/>
</dbReference>